<keyword evidence="3" id="KW-1185">Reference proteome</keyword>
<proteinExistence type="predicted"/>
<dbReference type="Gene3D" id="3.40.50.2000">
    <property type="entry name" value="Glycogen Phosphorylase B"/>
    <property type="match status" value="2"/>
</dbReference>
<comment type="caution">
    <text evidence="2">The sequence shown here is derived from an EMBL/GenBank/DDBJ whole genome shotgun (WGS) entry which is preliminary data.</text>
</comment>
<dbReference type="InterPro" id="IPR028098">
    <property type="entry name" value="Glyco_trans_4-like_N"/>
</dbReference>
<dbReference type="Proteomes" id="UP001589858">
    <property type="component" value="Unassembled WGS sequence"/>
</dbReference>
<dbReference type="Pfam" id="PF13692">
    <property type="entry name" value="Glyco_trans_1_4"/>
    <property type="match status" value="1"/>
</dbReference>
<dbReference type="PANTHER" id="PTHR45947">
    <property type="entry name" value="SULFOQUINOVOSYL TRANSFERASE SQD2"/>
    <property type="match status" value="1"/>
</dbReference>
<accession>A0ABV6S5E6</accession>
<dbReference type="Pfam" id="PF13579">
    <property type="entry name" value="Glyco_trans_4_4"/>
    <property type="match status" value="1"/>
</dbReference>
<dbReference type="RefSeq" id="WP_267219490.1">
    <property type="nucleotide sequence ID" value="NZ_JAPCWC010000004.1"/>
</dbReference>
<protein>
    <submittedName>
        <fullName evidence="2">TIGR04063 family PEP-CTERM/XrtA system glycosyltransferase</fullName>
    </submittedName>
</protein>
<evidence type="ECO:0000313" key="2">
    <source>
        <dbReference type="EMBL" id="MFC0684455.1"/>
    </source>
</evidence>
<gene>
    <name evidence="2" type="ORF">ACFFF8_07600</name>
</gene>
<organism evidence="2 3">
    <name type="scientific">Novosphingobium clariflavum</name>
    <dbReference type="NCBI Taxonomy" id="2029884"/>
    <lineage>
        <taxon>Bacteria</taxon>
        <taxon>Pseudomonadati</taxon>
        <taxon>Pseudomonadota</taxon>
        <taxon>Alphaproteobacteria</taxon>
        <taxon>Sphingomonadales</taxon>
        <taxon>Sphingomonadaceae</taxon>
        <taxon>Novosphingobium</taxon>
    </lineage>
</organism>
<feature type="domain" description="Glycosyltransferase subfamily 4-like N-terminal" evidence="1">
    <location>
        <begin position="17"/>
        <end position="189"/>
    </location>
</feature>
<evidence type="ECO:0000259" key="1">
    <source>
        <dbReference type="Pfam" id="PF13579"/>
    </source>
</evidence>
<reference evidence="2 3" key="1">
    <citation type="submission" date="2024-09" db="EMBL/GenBank/DDBJ databases">
        <authorList>
            <person name="Sun Q."/>
            <person name="Mori K."/>
        </authorList>
    </citation>
    <scope>NUCLEOTIDE SEQUENCE [LARGE SCALE GENOMIC DNA]</scope>
    <source>
        <strain evidence="2 3">CICC 11035S</strain>
    </source>
</reference>
<dbReference type="CDD" id="cd03794">
    <property type="entry name" value="GT4_WbuB-like"/>
    <property type="match status" value="1"/>
</dbReference>
<dbReference type="NCBIfam" id="TIGR04063">
    <property type="entry name" value="stp3"/>
    <property type="match status" value="1"/>
</dbReference>
<dbReference type="PANTHER" id="PTHR45947:SF3">
    <property type="entry name" value="SULFOQUINOVOSYL TRANSFERASE SQD2"/>
    <property type="match status" value="1"/>
</dbReference>
<dbReference type="SUPFAM" id="SSF53756">
    <property type="entry name" value="UDP-Glycosyltransferase/glycogen phosphorylase"/>
    <property type="match status" value="1"/>
</dbReference>
<dbReference type="InterPro" id="IPR050194">
    <property type="entry name" value="Glycosyltransferase_grp1"/>
</dbReference>
<evidence type="ECO:0000313" key="3">
    <source>
        <dbReference type="Proteomes" id="UP001589858"/>
    </source>
</evidence>
<sequence length="412" mass="44817">MTRILHVLDHSLPLHSGYTFRTRAILKAQEAMGWEVRGVTGLRHTAKGADLEEADGLLFHRSTGDAGTLPLWREWREIGVLERGIEAAISVWRPDVIHAHSPALCGAAAVRVAKRHGIRCVYEIRAFWEDAAVGNGTGSGGSLKYRLTRALENRVVASADAVVTICEGLRADLVARGTPAAKITVAPNGVDLSLFGEPAARDAHLARELGFEIDGRACPVIGFIGSFYDYEGLDDLIAAMPLLLARQPDARLLMVGGGPREAHLRAQAQASPAAHAIRFIGRVPHHEVERYYALCDVMAYPRKQSRLTDLVTPLKPLEAMAQGKLVAASAVGGHRELVEHERTGILFPPDDPAACAQALADLLAAPESWERLRRAGLDHVRSGHDWACNVARYRDVYQILPLERTRSGLAVA</sequence>
<dbReference type="InterPro" id="IPR024004">
    <property type="entry name" value="PEP-CTERM/XrtA_GlycosylTrfase"/>
</dbReference>
<name>A0ABV6S5E6_9SPHN</name>
<dbReference type="EMBL" id="JBHLTM010000027">
    <property type="protein sequence ID" value="MFC0684455.1"/>
    <property type="molecule type" value="Genomic_DNA"/>
</dbReference>